<dbReference type="PANTHER" id="PTHR33781:SF3">
    <property type="entry name" value="PROTEIN PHYTOCHROME KINASE SUBSTRATE 3"/>
    <property type="match status" value="1"/>
</dbReference>
<feature type="region of interest" description="Disordered" evidence="1">
    <location>
        <begin position="94"/>
        <end position="141"/>
    </location>
</feature>
<dbReference type="EMBL" id="JAKUCV010007237">
    <property type="protein sequence ID" value="KAJ4824220.1"/>
    <property type="molecule type" value="Genomic_DNA"/>
</dbReference>
<dbReference type="Proteomes" id="UP001141552">
    <property type="component" value="Unassembled WGS sequence"/>
</dbReference>
<dbReference type="GO" id="GO:0009638">
    <property type="term" value="P:phototropism"/>
    <property type="evidence" value="ECO:0007669"/>
    <property type="project" value="InterPro"/>
</dbReference>
<feature type="compositionally biased region" description="Basic residues" evidence="1">
    <location>
        <begin position="416"/>
        <end position="426"/>
    </location>
</feature>
<dbReference type="InterPro" id="IPR039615">
    <property type="entry name" value="PKS"/>
</dbReference>
<dbReference type="PANTHER" id="PTHR33781">
    <property type="entry name" value="PROTEIN PHYTOCHROME KINASE SUBSTRATE 1-RELATED"/>
    <property type="match status" value="1"/>
</dbReference>
<accession>A0A9Q0J1G2</accession>
<sequence>MNNISKRSDLHEASFSSYVTREEENFVVKLTESVPLPNPVTISTPGTSLPIGLERTKPEEGEINVFDAERYFNMRLDDGSPKIIDTINFRKYGHENENQVRPPRTRPKSSLGTPSVSSEASYNSQTAFLPGSNMRDSSQSRHHQKVNERWFFSGFACKGSCTDKKSVYIDHNVAHRGVVHGKHASSVVRSPMALEGRRQPQARIQARDEFHSPSFEKRSIGSKRSEYMVLPTVNSGVQNLVVKREEQKKIMQDQPRHSLEVFGSHMIKSEDIAQNLERKLSVLTWDAIPKSPTLPATSAGKQMYEDIESDASSDLFEIDNISTSTQPMFIKKISDGISGCMTPPSGYAPSETSIEWSVVTASAADFSSVADYDEKMVAENCRPSPGSASTPKRNRPNSLLGCKSQKAVDVAETAYKRNHEKAKSHRRPDIPTPPRKLQADIKVKAYDFI</sequence>
<evidence type="ECO:0000313" key="3">
    <source>
        <dbReference type="Proteomes" id="UP001141552"/>
    </source>
</evidence>
<name>A0A9Q0J1G2_9ROSI</name>
<feature type="region of interest" description="Disordered" evidence="1">
    <location>
        <begin position="415"/>
        <end position="436"/>
    </location>
</feature>
<protein>
    <recommendedName>
        <fullName evidence="4">Phytochrome kinase substrate 1</fullName>
    </recommendedName>
</protein>
<proteinExistence type="predicted"/>
<dbReference type="OrthoDB" id="760005at2759"/>
<feature type="region of interest" description="Disordered" evidence="1">
    <location>
        <begin position="380"/>
        <end position="399"/>
    </location>
</feature>
<gene>
    <name evidence="2" type="ORF">Tsubulata_013081</name>
</gene>
<reference evidence="2" key="1">
    <citation type="submission" date="2022-02" db="EMBL/GenBank/DDBJ databases">
        <authorList>
            <person name="Henning P.M."/>
            <person name="McCubbin A.G."/>
            <person name="Shore J.S."/>
        </authorList>
    </citation>
    <scope>NUCLEOTIDE SEQUENCE</scope>
    <source>
        <strain evidence="2">F60SS</strain>
        <tissue evidence="2">Leaves</tissue>
    </source>
</reference>
<feature type="compositionally biased region" description="Polar residues" evidence="1">
    <location>
        <begin position="108"/>
        <end position="127"/>
    </location>
</feature>
<evidence type="ECO:0000313" key="2">
    <source>
        <dbReference type="EMBL" id="KAJ4824220.1"/>
    </source>
</evidence>
<dbReference type="AlphaFoldDB" id="A0A9Q0J1G2"/>
<evidence type="ECO:0000256" key="1">
    <source>
        <dbReference type="SAM" id="MobiDB-lite"/>
    </source>
</evidence>
<organism evidence="2 3">
    <name type="scientific">Turnera subulata</name>
    <dbReference type="NCBI Taxonomy" id="218843"/>
    <lineage>
        <taxon>Eukaryota</taxon>
        <taxon>Viridiplantae</taxon>
        <taxon>Streptophyta</taxon>
        <taxon>Embryophyta</taxon>
        <taxon>Tracheophyta</taxon>
        <taxon>Spermatophyta</taxon>
        <taxon>Magnoliopsida</taxon>
        <taxon>eudicotyledons</taxon>
        <taxon>Gunneridae</taxon>
        <taxon>Pentapetalae</taxon>
        <taxon>rosids</taxon>
        <taxon>fabids</taxon>
        <taxon>Malpighiales</taxon>
        <taxon>Passifloraceae</taxon>
        <taxon>Turnera</taxon>
    </lineage>
</organism>
<comment type="caution">
    <text evidence="2">The sequence shown here is derived from an EMBL/GenBank/DDBJ whole genome shotgun (WGS) entry which is preliminary data.</text>
</comment>
<reference evidence="2" key="2">
    <citation type="journal article" date="2023" name="Plants (Basel)">
        <title>Annotation of the Turnera subulata (Passifloraceae) Draft Genome Reveals the S-Locus Evolved after the Divergence of Turneroideae from Passifloroideae in a Stepwise Manner.</title>
        <authorList>
            <person name="Henning P.M."/>
            <person name="Roalson E.H."/>
            <person name="Mir W."/>
            <person name="McCubbin A.G."/>
            <person name="Shore J.S."/>
        </authorList>
    </citation>
    <scope>NUCLEOTIDE SEQUENCE</scope>
    <source>
        <strain evidence="2">F60SS</strain>
    </source>
</reference>
<evidence type="ECO:0008006" key="4">
    <source>
        <dbReference type="Google" id="ProtNLM"/>
    </source>
</evidence>
<keyword evidence="3" id="KW-1185">Reference proteome</keyword>